<feature type="non-terminal residue" evidence="1">
    <location>
        <position position="202"/>
    </location>
</feature>
<dbReference type="AlphaFoldDB" id="A0AAQ4DVF3"/>
<dbReference type="Proteomes" id="UP001321473">
    <property type="component" value="Unassembled WGS sequence"/>
</dbReference>
<proteinExistence type="predicted"/>
<dbReference type="EMBL" id="JARKHS020026339">
    <property type="protein sequence ID" value="KAK8766443.1"/>
    <property type="molecule type" value="Genomic_DNA"/>
</dbReference>
<evidence type="ECO:0000313" key="2">
    <source>
        <dbReference type="Proteomes" id="UP001321473"/>
    </source>
</evidence>
<comment type="caution">
    <text evidence="1">The sequence shown here is derived from an EMBL/GenBank/DDBJ whole genome shotgun (WGS) entry which is preliminary data.</text>
</comment>
<gene>
    <name evidence="1" type="ORF">V5799_006776</name>
</gene>
<reference evidence="1 2" key="1">
    <citation type="journal article" date="2023" name="Arcadia Sci">
        <title>De novo assembly of a long-read Amblyomma americanum tick genome.</title>
        <authorList>
            <person name="Chou S."/>
            <person name="Poskanzer K.E."/>
            <person name="Rollins M."/>
            <person name="Thuy-Boun P.S."/>
        </authorList>
    </citation>
    <scope>NUCLEOTIDE SEQUENCE [LARGE SCALE GENOMIC DNA]</scope>
    <source>
        <strain evidence="1">F_SG_1</strain>
        <tissue evidence="1">Salivary glands</tissue>
    </source>
</reference>
<protein>
    <submittedName>
        <fullName evidence="1">Uncharacterized protein</fullName>
    </submittedName>
</protein>
<evidence type="ECO:0000313" key="1">
    <source>
        <dbReference type="EMBL" id="KAK8766443.1"/>
    </source>
</evidence>
<name>A0AAQ4DVF3_AMBAM</name>
<organism evidence="1 2">
    <name type="scientific">Amblyomma americanum</name>
    <name type="common">Lone star tick</name>
    <dbReference type="NCBI Taxonomy" id="6943"/>
    <lineage>
        <taxon>Eukaryota</taxon>
        <taxon>Metazoa</taxon>
        <taxon>Ecdysozoa</taxon>
        <taxon>Arthropoda</taxon>
        <taxon>Chelicerata</taxon>
        <taxon>Arachnida</taxon>
        <taxon>Acari</taxon>
        <taxon>Parasitiformes</taxon>
        <taxon>Ixodida</taxon>
        <taxon>Ixodoidea</taxon>
        <taxon>Ixodidae</taxon>
        <taxon>Amblyomminae</taxon>
        <taxon>Amblyomma</taxon>
    </lineage>
</organism>
<accession>A0AAQ4DVF3</accession>
<sequence>MPPLPKNDIEVIVMIRGGLNIAKIGAAAVADAITVVGCIDEVKREADTICPNYQQNIVVVSTPEEENATKYVRIKELCIAGDMHAAAAYRAAPHETCKGIIRNVPLSEGPEALSRKIVNPRNPLALAAKRIKESGTVIFAFEGYKVPNYVRYDWDKFRVIREERGKKEKEFEGLYRQSLEDWVTEVREDVKEATKEITYGFG</sequence>
<keyword evidence="2" id="KW-1185">Reference proteome</keyword>